<reference evidence="3" key="1">
    <citation type="journal article" date="2014" name="Genome Biol.">
        <title>Genome analysis of a major urban malaria vector mosquito, Anopheles stephensi.</title>
        <authorList>
            <person name="Jiang X."/>
            <person name="Peery A."/>
            <person name="Hall A.B."/>
            <person name="Sharma A."/>
            <person name="Chen X.G."/>
            <person name="Waterhouse R.M."/>
            <person name="Komissarov A."/>
            <person name="Riehle M.M."/>
            <person name="Shouche Y."/>
            <person name="Sharakhova M.V."/>
            <person name="Lawson D."/>
            <person name="Pakpour N."/>
            <person name="Arensburger P."/>
            <person name="Davidson V.L."/>
            <person name="Eiglmeier K."/>
            <person name="Emrich S."/>
            <person name="George P."/>
            <person name="Kennedy R.C."/>
            <person name="Mane S.P."/>
            <person name="Maslen G."/>
            <person name="Oringanje C."/>
            <person name="Qi Y."/>
            <person name="Settlage R."/>
            <person name="Tojo M."/>
            <person name="Tubio J.M."/>
            <person name="Unger M.F."/>
            <person name="Wang B."/>
            <person name="Vernick K.D."/>
            <person name="Ribeiro J.M."/>
            <person name="James A.A."/>
            <person name="Michel K."/>
            <person name="Riehle M.A."/>
            <person name="Luckhart S."/>
            <person name="Sharakhov I.V."/>
            <person name="Tu Z."/>
        </authorList>
    </citation>
    <scope>NUCLEOTIDE SEQUENCE [LARGE SCALE GENOMIC DNA]</scope>
    <source>
        <strain evidence="3">Indian</strain>
    </source>
</reference>
<dbReference type="EnsemblMetazoa" id="ASTEI09779-RA">
    <property type="protein sequence ID" value="ASTEI09779-PA"/>
    <property type="gene ID" value="ASTEI09779"/>
</dbReference>
<dbReference type="VEuPathDB" id="VectorBase:ASTEI09779"/>
<dbReference type="AlphaFoldDB" id="A0A182YMU3"/>
<dbReference type="Pfam" id="PF02958">
    <property type="entry name" value="EcKL"/>
    <property type="match status" value="2"/>
</dbReference>
<dbReference type="OMA" id="TLIECAS"/>
<dbReference type="VEuPathDB" id="VectorBase:ASTEI20_036304"/>
<protein>
    <submittedName>
        <fullName evidence="2">CHK domain-containing protein</fullName>
    </submittedName>
</protein>
<sequence length="635" mass="73087">MMFRYDDPADDASVREVTFVDYQLSSYGSAGHDLVYSLYNCPQFEVRETRLNDLLEVYHRSLCEGLRAGDYQQQPLPSFADVQKEYERHEFIGVVSGLSMLPIILMEHTDDVKLTFENLIDAEHAEKIRDIQYNGRLYRKSVVPILEPRTVPISSSEMANPEGAQQQLPSYLTESLIQRSLEHDLQRPVTIDRFTAGPATAAGDNYLSDVFWIRVEYDGGRGEKRLLAKCMPDVGDRGATLDVLDAFRKESETFQHLLPAFSRLVSPDGKEQFGAKCYYATTEPVRTIVFEDLKALGFRMCDRTQGGLDFEHMALVMRKIAKFHAASMLYASQSPEHERRLATRYAYGLYNPMEKPEDCRILQALEKGLDKFISVASGWPELDAAVVRQLEVIRPTFKERIAKCVNPQQPDARYKALNHGDLWSNNMMFRYEHGDSVVREIMFVDYQISNYGSPGLDLVYTLYNCPRRDVRIARREELLTEYYRVLRETLQRNRYEPVPTLDDVKEEFTRNEFFGLVCAITFLPIMTMERSHDLDLSFDAFFKEEHGERVRDFQYNGTVFREAVVPILHNLLARGYIQYSTELASFFHAKKIEKGAHLFLGALGVGVLPHNLCMHALKSKYKISNCLPQTSSRFL</sequence>
<dbReference type="VEuPathDB" id="VectorBase:ASTE016207"/>
<name>A0A182YMU3_ANOST</name>
<proteinExistence type="predicted"/>
<dbReference type="SUPFAM" id="SSF56112">
    <property type="entry name" value="Protein kinase-like (PK-like)"/>
    <property type="match status" value="2"/>
</dbReference>
<feature type="domain" description="CHK kinase-like" evidence="1">
    <location>
        <begin position="288"/>
        <end position="492"/>
    </location>
</feature>
<reference evidence="2" key="2">
    <citation type="submission" date="2020-05" db="UniProtKB">
        <authorList>
            <consortium name="EnsemblMetazoa"/>
        </authorList>
    </citation>
    <scope>IDENTIFICATION</scope>
    <source>
        <strain evidence="2">Indian</strain>
    </source>
</reference>
<accession>A0A182YMU3</accession>
<dbReference type="Proteomes" id="UP000076408">
    <property type="component" value="Unassembled WGS sequence"/>
</dbReference>
<dbReference type="VEuPathDB" id="VectorBase:ASTE004298"/>
<evidence type="ECO:0000313" key="3">
    <source>
        <dbReference type="Proteomes" id="UP000076408"/>
    </source>
</evidence>
<keyword evidence="3" id="KW-1185">Reference proteome</keyword>
<dbReference type="PANTHER" id="PTHR11012">
    <property type="entry name" value="PROTEIN KINASE-LIKE DOMAIN-CONTAINING"/>
    <property type="match status" value="1"/>
</dbReference>
<dbReference type="SMART" id="SM00587">
    <property type="entry name" value="CHK"/>
    <property type="match status" value="1"/>
</dbReference>
<organism evidence="2 3">
    <name type="scientific">Anopheles stephensi</name>
    <name type="common">Indo-Pakistan malaria mosquito</name>
    <dbReference type="NCBI Taxonomy" id="30069"/>
    <lineage>
        <taxon>Eukaryota</taxon>
        <taxon>Metazoa</taxon>
        <taxon>Ecdysozoa</taxon>
        <taxon>Arthropoda</taxon>
        <taxon>Hexapoda</taxon>
        <taxon>Insecta</taxon>
        <taxon>Pterygota</taxon>
        <taxon>Neoptera</taxon>
        <taxon>Endopterygota</taxon>
        <taxon>Diptera</taxon>
        <taxon>Nematocera</taxon>
        <taxon>Culicoidea</taxon>
        <taxon>Culicidae</taxon>
        <taxon>Anophelinae</taxon>
        <taxon>Anopheles</taxon>
    </lineage>
</organism>
<dbReference type="Gene3D" id="3.90.1200.10">
    <property type="match status" value="1"/>
</dbReference>
<dbReference type="InterPro" id="IPR015897">
    <property type="entry name" value="CHK_kinase-like"/>
</dbReference>
<dbReference type="InterPro" id="IPR004119">
    <property type="entry name" value="EcKL"/>
</dbReference>
<dbReference type="PANTHER" id="PTHR11012:SF56">
    <property type="entry name" value="CHK KINASE-LIKE DOMAIN-CONTAINING PROTEIN-RELATED"/>
    <property type="match status" value="1"/>
</dbReference>
<evidence type="ECO:0000313" key="2">
    <source>
        <dbReference type="EnsemblMetazoa" id="ASTEI09779-PA"/>
    </source>
</evidence>
<evidence type="ECO:0000259" key="1">
    <source>
        <dbReference type="SMART" id="SM00587"/>
    </source>
</evidence>
<dbReference type="VEuPathDB" id="VectorBase:ASTEI20_030893"/>
<dbReference type="InterPro" id="IPR011009">
    <property type="entry name" value="Kinase-like_dom_sf"/>
</dbReference>